<dbReference type="RefSeq" id="WP_120114074.1">
    <property type="nucleotide sequence ID" value="NZ_QXQB01000007.1"/>
</dbReference>
<keyword evidence="1" id="KW-0805">Transcription regulation</keyword>
<proteinExistence type="predicted"/>
<evidence type="ECO:0000256" key="1">
    <source>
        <dbReference type="ARBA" id="ARBA00023015"/>
    </source>
</evidence>
<dbReference type="PANTHER" id="PTHR43537:SF5">
    <property type="entry name" value="UXU OPERON TRANSCRIPTIONAL REGULATOR"/>
    <property type="match status" value="1"/>
</dbReference>
<dbReference type="InterPro" id="IPR008920">
    <property type="entry name" value="TF_FadR/GntR_C"/>
</dbReference>
<dbReference type="Gene3D" id="1.10.10.10">
    <property type="entry name" value="Winged helix-like DNA-binding domain superfamily/Winged helix DNA-binding domain"/>
    <property type="match status" value="1"/>
</dbReference>
<dbReference type="EMBL" id="QXQB01000007">
    <property type="protein sequence ID" value="RJX37077.1"/>
    <property type="molecule type" value="Genomic_DNA"/>
</dbReference>
<protein>
    <submittedName>
        <fullName evidence="5">GntR family transcriptional regulator</fullName>
    </submittedName>
</protein>
<dbReference type="SMART" id="SM00345">
    <property type="entry name" value="HTH_GNTR"/>
    <property type="match status" value="1"/>
</dbReference>
<dbReference type="GO" id="GO:0003700">
    <property type="term" value="F:DNA-binding transcription factor activity"/>
    <property type="evidence" value="ECO:0007669"/>
    <property type="project" value="InterPro"/>
</dbReference>
<dbReference type="AlphaFoldDB" id="A0A3A6PA30"/>
<dbReference type="OrthoDB" id="368257at2"/>
<evidence type="ECO:0000313" key="5">
    <source>
        <dbReference type="EMBL" id="RJX37077.1"/>
    </source>
</evidence>
<keyword evidence="2" id="KW-0238">DNA-binding</keyword>
<reference evidence="5 6" key="1">
    <citation type="submission" date="2018-09" db="EMBL/GenBank/DDBJ databases">
        <title>Paenibacillus aracenensis nov. sp. isolated from a cave in southern Spain.</title>
        <authorList>
            <person name="Jurado V."/>
            <person name="Gutierrez-Patricio S."/>
            <person name="Gonzalez-Pimentel J.L."/>
            <person name="Miller A.Z."/>
            <person name="Laiz L."/>
            <person name="Saiz-Jimenez C."/>
        </authorList>
    </citation>
    <scope>NUCLEOTIDE SEQUENCE [LARGE SCALE GENOMIC DNA]</scope>
    <source>
        <strain evidence="5 6">JCM 19203</strain>
    </source>
</reference>
<evidence type="ECO:0000259" key="4">
    <source>
        <dbReference type="PROSITE" id="PS50949"/>
    </source>
</evidence>
<dbReference type="GO" id="GO:0003677">
    <property type="term" value="F:DNA binding"/>
    <property type="evidence" value="ECO:0007669"/>
    <property type="project" value="UniProtKB-KW"/>
</dbReference>
<name>A0A3A6PA30_9BACL</name>
<keyword evidence="3" id="KW-0804">Transcription</keyword>
<dbReference type="Pfam" id="PF00392">
    <property type="entry name" value="GntR"/>
    <property type="match status" value="1"/>
</dbReference>
<feature type="domain" description="HTH gntR-type" evidence="4">
    <location>
        <begin position="4"/>
        <end position="71"/>
    </location>
</feature>
<dbReference type="CDD" id="cd07377">
    <property type="entry name" value="WHTH_GntR"/>
    <property type="match status" value="1"/>
</dbReference>
<dbReference type="SUPFAM" id="SSF46785">
    <property type="entry name" value="Winged helix' DNA-binding domain"/>
    <property type="match status" value="1"/>
</dbReference>
<dbReference type="Gene3D" id="1.20.120.530">
    <property type="entry name" value="GntR ligand-binding domain-like"/>
    <property type="match status" value="1"/>
</dbReference>
<dbReference type="InterPro" id="IPR011711">
    <property type="entry name" value="GntR_C"/>
</dbReference>
<keyword evidence="6" id="KW-1185">Reference proteome</keyword>
<dbReference type="Proteomes" id="UP000267798">
    <property type="component" value="Unassembled WGS sequence"/>
</dbReference>
<organism evidence="5 6">
    <name type="scientific">Paenibacillus pinisoli</name>
    <dbReference type="NCBI Taxonomy" id="1276110"/>
    <lineage>
        <taxon>Bacteria</taxon>
        <taxon>Bacillati</taxon>
        <taxon>Bacillota</taxon>
        <taxon>Bacilli</taxon>
        <taxon>Bacillales</taxon>
        <taxon>Paenibacillaceae</taxon>
        <taxon>Paenibacillus</taxon>
    </lineage>
</organism>
<dbReference type="SUPFAM" id="SSF48008">
    <property type="entry name" value="GntR ligand-binding domain-like"/>
    <property type="match status" value="1"/>
</dbReference>
<dbReference type="InterPro" id="IPR000524">
    <property type="entry name" value="Tscrpt_reg_HTH_GntR"/>
</dbReference>
<evidence type="ECO:0000256" key="2">
    <source>
        <dbReference type="ARBA" id="ARBA00023125"/>
    </source>
</evidence>
<comment type="caution">
    <text evidence="5">The sequence shown here is derived from an EMBL/GenBank/DDBJ whole genome shotgun (WGS) entry which is preliminary data.</text>
</comment>
<dbReference type="InterPro" id="IPR036390">
    <property type="entry name" value="WH_DNA-bd_sf"/>
</dbReference>
<sequence length="215" mass="24705">MRATSLEWEAYNQIKDRIVRADVMPGMLLSENELAGELGMSRTPVRAAISLLEKEGLVESFKGRGVLVKEISFRQFSQMLEVLVSMQLFVLEAAKQRELAFDLQALHLYLQRQDASRENGDYLGYYNNSLMCIETILSAIGNDYMLQVLESYRGKFVCRMVTFRKQFPQLKPQWANVMNGKIYQALLRKDYDGAKAAIEENYKYTTEQLMLSGVI</sequence>
<gene>
    <name evidence="5" type="ORF">D3P09_24505</name>
</gene>
<dbReference type="PROSITE" id="PS50949">
    <property type="entry name" value="HTH_GNTR"/>
    <property type="match status" value="1"/>
</dbReference>
<dbReference type="PRINTS" id="PR00035">
    <property type="entry name" value="HTHGNTR"/>
</dbReference>
<evidence type="ECO:0000313" key="6">
    <source>
        <dbReference type="Proteomes" id="UP000267798"/>
    </source>
</evidence>
<dbReference type="Pfam" id="PF07729">
    <property type="entry name" value="FCD"/>
    <property type="match status" value="1"/>
</dbReference>
<evidence type="ECO:0000256" key="3">
    <source>
        <dbReference type="ARBA" id="ARBA00023163"/>
    </source>
</evidence>
<accession>A0A3A6PA30</accession>
<dbReference type="InterPro" id="IPR036388">
    <property type="entry name" value="WH-like_DNA-bd_sf"/>
</dbReference>
<dbReference type="PANTHER" id="PTHR43537">
    <property type="entry name" value="TRANSCRIPTIONAL REGULATOR, GNTR FAMILY"/>
    <property type="match status" value="1"/>
</dbReference>